<name>A0A8S5RVL9_9CAUD</name>
<sequence length="131" mass="15215">MKFFISIVNVNHNDSCDHFAYEGEANTNDYIFNFLTKQIVKLNTTPNMTHKFQSILESLKEQDILSYSSYKEASTEYSNDNDVVHELTISKSETLLRIELHRLFNRKSGNPFLVDSRSYTHSISVQVLLNM</sequence>
<reference evidence="1" key="1">
    <citation type="journal article" date="2021" name="Proc. Natl. Acad. Sci. U.S.A.">
        <title>A Catalog of Tens of Thousands of Viruses from Human Metagenomes Reveals Hidden Associations with Chronic Diseases.</title>
        <authorList>
            <person name="Tisza M.J."/>
            <person name="Buck C.B."/>
        </authorList>
    </citation>
    <scope>NUCLEOTIDE SEQUENCE</scope>
    <source>
        <strain evidence="1">CtHip2</strain>
    </source>
</reference>
<proteinExistence type="predicted"/>
<organism evidence="1">
    <name type="scientific">Siphoviridae sp. ctHip2</name>
    <dbReference type="NCBI Taxonomy" id="2827830"/>
    <lineage>
        <taxon>Viruses</taxon>
        <taxon>Duplodnaviria</taxon>
        <taxon>Heunggongvirae</taxon>
        <taxon>Uroviricota</taxon>
        <taxon>Caudoviricetes</taxon>
    </lineage>
</organism>
<evidence type="ECO:0000313" key="1">
    <source>
        <dbReference type="EMBL" id="DAF42822.1"/>
    </source>
</evidence>
<protein>
    <submittedName>
        <fullName evidence="1">Uncharacterized protein</fullName>
    </submittedName>
</protein>
<accession>A0A8S5RVL9</accession>
<dbReference type="EMBL" id="BK032497">
    <property type="protein sequence ID" value="DAF42822.1"/>
    <property type="molecule type" value="Genomic_DNA"/>
</dbReference>